<sequence length="515" mass="57001">MRSFTLTAAAELLLASSALAFRPSKMGVPPEPLEDALTLLAQQGGVTNGTFQQLIDHDHPELGTFTQHFFFNGDFYAGPGSPIILMTPGEVALAGYEGYATNRTITGTLANNTGAGVIVLEHRYWGTSSPYKELTTDNMVHLTLDNSIRDLTYFAQHVDLPFDANHTSTPDKAPWILSGCSYSGALTAWTHALAPGTFWGYHASSAVVEALDELWQYGVTVEQAMPKNCSADVTKVIDEVDRILLGRNETAKHELKDKFGLADVEHDDDFASVLFNPLGAWQSTSFATGYGNFSQWCDYVENQWPGSKEPVPGAEGVGTEKALNGFAKYIKELFLSDACEGYGYWKGANNTECFNSYNVTSPLYTDITPDNAGNRQWEWFLCNEPFGWWQNRGQGKLISRLVTKEYYGVDVHHVNRITGGWRNVNTTRLTWTVGEFDPWRPATVASDWRPDGQLPSTDQHPVNIIPGAAHCGDLSMKNYAANAGVKKVMDTEMALIKQWIGEFYKEHGKPWPGHS</sequence>
<name>A0ABR0SIR1_9HYPO</name>
<keyword evidence="8" id="KW-1185">Reference proteome</keyword>
<evidence type="ECO:0000313" key="8">
    <source>
        <dbReference type="Proteomes" id="UP001338125"/>
    </source>
</evidence>
<dbReference type="Pfam" id="PF05577">
    <property type="entry name" value="Peptidase_S28"/>
    <property type="match status" value="1"/>
</dbReference>
<feature type="chain" id="PRO_5047481966" evidence="6">
    <location>
        <begin position="21"/>
        <end position="515"/>
    </location>
</feature>
<dbReference type="InterPro" id="IPR008758">
    <property type="entry name" value="Peptidase_S28"/>
</dbReference>
<dbReference type="PANTHER" id="PTHR11010">
    <property type="entry name" value="PROTEASE S28 PRO-X CARBOXYPEPTIDASE-RELATED"/>
    <property type="match status" value="1"/>
</dbReference>
<dbReference type="PANTHER" id="PTHR11010:SF23">
    <property type="entry name" value="SERINE PEPTIDASE"/>
    <property type="match status" value="1"/>
</dbReference>
<comment type="similarity">
    <text evidence="1">Belongs to the peptidase S28 family.</text>
</comment>
<evidence type="ECO:0000313" key="7">
    <source>
        <dbReference type="EMBL" id="KAK5992035.1"/>
    </source>
</evidence>
<accession>A0ABR0SIR1</accession>
<keyword evidence="4" id="KW-0378">Hydrolase</keyword>
<keyword evidence="2" id="KW-0645">Protease</keyword>
<proteinExistence type="inferred from homology"/>
<dbReference type="Proteomes" id="UP001338125">
    <property type="component" value="Unassembled WGS sequence"/>
</dbReference>
<keyword evidence="5" id="KW-0325">Glycoprotein</keyword>
<protein>
    <submittedName>
        <fullName evidence="7">Extracellular serine carboxypeptidase-like protein</fullName>
    </submittedName>
</protein>
<evidence type="ECO:0000256" key="1">
    <source>
        <dbReference type="ARBA" id="ARBA00011079"/>
    </source>
</evidence>
<feature type="signal peptide" evidence="6">
    <location>
        <begin position="1"/>
        <end position="20"/>
    </location>
</feature>
<reference evidence="7 8" key="1">
    <citation type="submission" date="2024-01" db="EMBL/GenBank/DDBJ databases">
        <title>Complete genome of Cladobotryum mycophilum ATHUM6906.</title>
        <authorList>
            <person name="Christinaki A.C."/>
            <person name="Myridakis A.I."/>
            <person name="Kouvelis V.N."/>
        </authorList>
    </citation>
    <scope>NUCLEOTIDE SEQUENCE [LARGE SCALE GENOMIC DNA]</scope>
    <source>
        <strain evidence="7 8">ATHUM6906</strain>
    </source>
</reference>
<evidence type="ECO:0000256" key="2">
    <source>
        <dbReference type="ARBA" id="ARBA00022670"/>
    </source>
</evidence>
<evidence type="ECO:0000256" key="4">
    <source>
        <dbReference type="ARBA" id="ARBA00022801"/>
    </source>
</evidence>
<keyword evidence="3 6" id="KW-0732">Signal</keyword>
<evidence type="ECO:0000256" key="6">
    <source>
        <dbReference type="SAM" id="SignalP"/>
    </source>
</evidence>
<dbReference type="SUPFAM" id="SSF53474">
    <property type="entry name" value="alpha/beta-Hydrolases"/>
    <property type="match status" value="1"/>
</dbReference>
<organism evidence="7 8">
    <name type="scientific">Cladobotryum mycophilum</name>
    <dbReference type="NCBI Taxonomy" id="491253"/>
    <lineage>
        <taxon>Eukaryota</taxon>
        <taxon>Fungi</taxon>
        <taxon>Dikarya</taxon>
        <taxon>Ascomycota</taxon>
        <taxon>Pezizomycotina</taxon>
        <taxon>Sordariomycetes</taxon>
        <taxon>Hypocreomycetidae</taxon>
        <taxon>Hypocreales</taxon>
        <taxon>Hypocreaceae</taxon>
        <taxon>Cladobotryum</taxon>
    </lineage>
</organism>
<comment type="caution">
    <text evidence="7">The sequence shown here is derived from an EMBL/GenBank/DDBJ whole genome shotgun (WGS) entry which is preliminary data.</text>
</comment>
<evidence type="ECO:0000256" key="3">
    <source>
        <dbReference type="ARBA" id="ARBA00022729"/>
    </source>
</evidence>
<dbReference type="EMBL" id="JAVFKD010000012">
    <property type="protein sequence ID" value="KAK5992035.1"/>
    <property type="molecule type" value="Genomic_DNA"/>
</dbReference>
<gene>
    <name evidence="7" type="ORF">PT974_05431</name>
</gene>
<evidence type="ECO:0000256" key="5">
    <source>
        <dbReference type="ARBA" id="ARBA00023180"/>
    </source>
</evidence>
<dbReference type="InterPro" id="IPR029058">
    <property type="entry name" value="AB_hydrolase_fold"/>
</dbReference>
<dbReference type="Gene3D" id="3.40.50.1820">
    <property type="entry name" value="alpha/beta hydrolase"/>
    <property type="match status" value="2"/>
</dbReference>